<sequence>MSDTRNLVPQTLAPNALILGELKPTVFVRWIILAMDLGPLDYKEYEWPELEALLKLTRKPAQRLVKGLEEAGWLHQEKTRDGVRIYLFPTSDAAESHLERIKEQTKNSWKMNAGRSWKMPENKQPYRVKYVVENGNFTMVPETILKDGRFSHNELATYVVIRCTTNTGSFWGTRALAKAAGVSHSTFTLGLDEVTKAGYISYESRPRVSNRYSFNDAPEPASVQMEPVSVQQEFLSVQEEPVSVPINTEYNTKENTDSNNEPSSEAASYQDQEIPRETEGCPSGPERSDGITPSSFSDSSAISAVMHSIPAQRGTRTFDLDALSDEEVLALSPDFIRTLRGNTMYATGQRKARIQNRMKQGKQLAAMADNKAFLAEQEESSNG</sequence>
<evidence type="ECO:0000256" key="1">
    <source>
        <dbReference type="SAM" id="MobiDB-lite"/>
    </source>
</evidence>
<evidence type="ECO:0008006" key="4">
    <source>
        <dbReference type="Google" id="ProtNLM"/>
    </source>
</evidence>
<dbReference type="RefSeq" id="WP_189544765.1">
    <property type="nucleotide sequence ID" value="NZ_BMTF01000011.1"/>
</dbReference>
<comment type="caution">
    <text evidence="2">The sequence shown here is derived from an EMBL/GenBank/DDBJ whole genome shotgun (WGS) entry which is preliminary data.</text>
</comment>
<organism evidence="2 3">
    <name type="scientific">Streptomyces gelaticus</name>
    <dbReference type="NCBI Taxonomy" id="285446"/>
    <lineage>
        <taxon>Bacteria</taxon>
        <taxon>Bacillati</taxon>
        <taxon>Actinomycetota</taxon>
        <taxon>Actinomycetes</taxon>
        <taxon>Kitasatosporales</taxon>
        <taxon>Streptomycetaceae</taxon>
        <taxon>Streptomyces</taxon>
    </lineage>
</organism>
<gene>
    <name evidence="2" type="ORF">GCM10015535_36050</name>
</gene>
<protein>
    <recommendedName>
        <fullName evidence="4">MarR family transcriptional regulator</fullName>
    </recommendedName>
</protein>
<reference evidence="3" key="1">
    <citation type="journal article" date="2019" name="Int. J. Syst. Evol. Microbiol.">
        <title>The Global Catalogue of Microorganisms (GCM) 10K type strain sequencing project: providing services to taxonomists for standard genome sequencing and annotation.</title>
        <authorList>
            <consortium name="The Broad Institute Genomics Platform"/>
            <consortium name="The Broad Institute Genome Sequencing Center for Infectious Disease"/>
            <person name="Wu L."/>
            <person name="Ma J."/>
        </authorList>
    </citation>
    <scope>NUCLEOTIDE SEQUENCE [LARGE SCALE GENOMIC DNA]</scope>
    <source>
        <strain evidence="3">JCM 4376</strain>
    </source>
</reference>
<dbReference type="EMBL" id="BMTF01000011">
    <property type="protein sequence ID" value="GGV87060.1"/>
    <property type="molecule type" value="Genomic_DNA"/>
</dbReference>
<accession>A0ABQ2W092</accession>
<name>A0ABQ2W092_9ACTN</name>
<evidence type="ECO:0000313" key="3">
    <source>
        <dbReference type="Proteomes" id="UP000660675"/>
    </source>
</evidence>
<dbReference type="Proteomes" id="UP000660675">
    <property type="component" value="Unassembled WGS sequence"/>
</dbReference>
<feature type="region of interest" description="Disordered" evidence="1">
    <location>
        <begin position="240"/>
        <end position="299"/>
    </location>
</feature>
<feature type="compositionally biased region" description="Polar residues" evidence="1">
    <location>
        <begin position="257"/>
        <end position="271"/>
    </location>
</feature>
<keyword evidence="3" id="KW-1185">Reference proteome</keyword>
<proteinExistence type="predicted"/>
<evidence type="ECO:0000313" key="2">
    <source>
        <dbReference type="EMBL" id="GGV87060.1"/>
    </source>
</evidence>